<dbReference type="EMBL" id="WHWB01032892">
    <property type="protein sequence ID" value="KAJ7423180.1"/>
    <property type="molecule type" value="Genomic_DNA"/>
</dbReference>
<feature type="compositionally biased region" description="Basic and acidic residues" evidence="1">
    <location>
        <begin position="50"/>
        <end position="61"/>
    </location>
</feature>
<dbReference type="Proteomes" id="UP001145742">
    <property type="component" value="Unassembled WGS sequence"/>
</dbReference>
<feature type="compositionally biased region" description="Basic residues" evidence="1">
    <location>
        <begin position="1"/>
        <end position="11"/>
    </location>
</feature>
<name>A0ABQ9DPY1_9PASS</name>
<evidence type="ECO:0000313" key="3">
    <source>
        <dbReference type="Proteomes" id="UP001145742"/>
    </source>
</evidence>
<sequence>MIFLKGKKRKDQKSPRQKLGQVESKPELIKADDSTDEEMGREISLSVGEDGEKGRRENENAWHRRDCREKQFF</sequence>
<proteinExistence type="predicted"/>
<protein>
    <submittedName>
        <fullName evidence="2">Uncharacterized protein</fullName>
    </submittedName>
</protein>
<reference evidence="2" key="1">
    <citation type="submission" date="2019-10" db="EMBL/GenBank/DDBJ databases">
        <authorList>
            <person name="Soares A.E.R."/>
            <person name="Aleixo A."/>
            <person name="Schneider P."/>
            <person name="Miyaki C.Y."/>
            <person name="Schneider M.P."/>
            <person name="Mello C."/>
            <person name="Vasconcelos A.T.R."/>
        </authorList>
    </citation>
    <scope>NUCLEOTIDE SEQUENCE</scope>
    <source>
        <tissue evidence="2">Muscle</tissue>
    </source>
</reference>
<accession>A0ABQ9DPY1</accession>
<evidence type="ECO:0000313" key="2">
    <source>
        <dbReference type="EMBL" id="KAJ7423180.1"/>
    </source>
</evidence>
<comment type="caution">
    <text evidence="2">The sequence shown here is derived from an EMBL/GenBank/DDBJ whole genome shotgun (WGS) entry which is preliminary data.</text>
</comment>
<feature type="region of interest" description="Disordered" evidence="1">
    <location>
        <begin position="1"/>
        <end position="61"/>
    </location>
</feature>
<feature type="compositionally biased region" description="Basic and acidic residues" evidence="1">
    <location>
        <begin position="24"/>
        <end position="41"/>
    </location>
</feature>
<organism evidence="2 3">
    <name type="scientific">Willisornis vidua</name>
    <name type="common">Xingu scale-backed antbird</name>
    <dbReference type="NCBI Taxonomy" id="1566151"/>
    <lineage>
        <taxon>Eukaryota</taxon>
        <taxon>Metazoa</taxon>
        <taxon>Chordata</taxon>
        <taxon>Craniata</taxon>
        <taxon>Vertebrata</taxon>
        <taxon>Euteleostomi</taxon>
        <taxon>Archelosauria</taxon>
        <taxon>Archosauria</taxon>
        <taxon>Dinosauria</taxon>
        <taxon>Saurischia</taxon>
        <taxon>Theropoda</taxon>
        <taxon>Coelurosauria</taxon>
        <taxon>Aves</taxon>
        <taxon>Neognathae</taxon>
        <taxon>Neoaves</taxon>
        <taxon>Telluraves</taxon>
        <taxon>Australaves</taxon>
        <taxon>Passeriformes</taxon>
        <taxon>Thamnophilidae</taxon>
        <taxon>Willisornis</taxon>
    </lineage>
</organism>
<evidence type="ECO:0000256" key="1">
    <source>
        <dbReference type="SAM" id="MobiDB-lite"/>
    </source>
</evidence>
<gene>
    <name evidence="2" type="ORF">WISP_34740</name>
</gene>
<keyword evidence="3" id="KW-1185">Reference proteome</keyword>